<organism evidence="3 4">
    <name type="scientific">Streptomyces minutiscleroticus</name>
    <dbReference type="NCBI Taxonomy" id="68238"/>
    <lineage>
        <taxon>Bacteria</taxon>
        <taxon>Bacillati</taxon>
        <taxon>Actinomycetota</taxon>
        <taxon>Actinomycetes</taxon>
        <taxon>Kitasatosporales</taxon>
        <taxon>Streptomycetaceae</taxon>
        <taxon>Streptomyces</taxon>
    </lineage>
</organism>
<evidence type="ECO:0000256" key="2">
    <source>
        <dbReference type="SAM" id="Phobius"/>
    </source>
</evidence>
<feature type="region of interest" description="Disordered" evidence="1">
    <location>
        <begin position="80"/>
        <end position="128"/>
    </location>
</feature>
<evidence type="ECO:0000256" key="1">
    <source>
        <dbReference type="SAM" id="MobiDB-lite"/>
    </source>
</evidence>
<proteinExistence type="predicted"/>
<dbReference type="EMBL" id="BMVU01000002">
    <property type="protein sequence ID" value="GGX57197.1"/>
    <property type="molecule type" value="Genomic_DNA"/>
</dbReference>
<reference evidence="3" key="1">
    <citation type="journal article" date="2014" name="Int. J. Syst. Evol. Microbiol.">
        <title>Complete genome sequence of Corynebacterium casei LMG S-19264T (=DSM 44701T), isolated from a smear-ripened cheese.</title>
        <authorList>
            <consortium name="US DOE Joint Genome Institute (JGI-PGF)"/>
            <person name="Walter F."/>
            <person name="Albersmeier A."/>
            <person name="Kalinowski J."/>
            <person name="Ruckert C."/>
        </authorList>
    </citation>
    <scope>NUCLEOTIDE SEQUENCE</scope>
    <source>
        <strain evidence="3">JCM 4790</strain>
    </source>
</reference>
<keyword evidence="2" id="KW-0472">Membrane</keyword>
<accession>A0A918NBY3</accession>
<sequence length="128" mass="12284">MVQGVLGGLVGAAWLALPWVTAGAGNPGAAAGTGRAPVLPAAEGPAGADGGEPGTADLLPPFVTAGGAGVLASYACVRRRRRARTRTVPDGAAAGRPPRDGPCGGPYAGGDAGDRLGTGPAAGRRGHR</sequence>
<feature type="compositionally biased region" description="Low complexity" evidence="1">
    <location>
        <begin position="26"/>
        <end position="46"/>
    </location>
</feature>
<keyword evidence="4" id="KW-1185">Reference proteome</keyword>
<reference evidence="3" key="2">
    <citation type="submission" date="2020-09" db="EMBL/GenBank/DDBJ databases">
        <authorList>
            <person name="Sun Q."/>
            <person name="Ohkuma M."/>
        </authorList>
    </citation>
    <scope>NUCLEOTIDE SEQUENCE</scope>
    <source>
        <strain evidence="3">JCM 4790</strain>
    </source>
</reference>
<feature type="compositionally biased region" description="Gly residues" evidence="1">
    <location>
        <begin position="102"/>
        <end position="111"/>
    </location>
</feature>
<dbReference type="Proteomes" id="UP000619244">
    <property type="component" value="Unassembled WGS sequence"/>
</dbReference>
<gene>
    <name evidence="3" type="ORF">GCM10010358_09120</name>
</gene>
<keyword evidence="2" id="KW-0812">Transmembrane</keyword>
<keyword evidence="2" id="KW-1133">Transmembrane helix</keyword>
<evidence type="ECO:0000313" key="3">
    <source>
        <dbReference type="EMBL" id="GGX57197.1"/>
    </source>
</evidence>
<feature type="region of interest" description="Disordered" evidence="1">
    <location>
        <begin position="26"/>
        <end position="59"/>
    </location>
</feature>
<dbReference type="AlphaFoldDB" id="A0A918NBY3"/>
<feature type="transmembrane region" description="Helical" evidence="2">
    <location>
        <begin position="58"/>
        <end position="77"/>
    </location>
</feature>
<comment type="caution">
    <text evidence="3">The sequence shown here is derived from an EMBL/GenBank/DDBJ whole genome shotgun (WGS) entry which is preliminary data.</text>
</comment>
<protein>
    <submittedName>
        <fullName evidence="3">Uncharacterized protein</fullName>
    </submittedName>
</protein>
<name>A0A918NBY3_9ACTN</name>
<evidence type="ECO:0000313" key="4">
    <source>
        <dbReference type="Proteomes" id="UP000619244"/>
    </source>
</evidence>